<dbReference type="GO" id="GO:0008186">
    <property type="term" value="F:ATP-dependent activity, acting on RNA"/>
    <property type="evidence" value="ECO:0007669"/>
    <property type="project" value="UniProtKB-UniRule"/>
</dbReference>
<dbReference type="GO" id="GO:0003723">
    <property type="term" value="F:RNA binding"/>
    <property type="evidence" value="ECO:0007669"/>
    <property type="project" value="UniProtKB-UniRule"/>
</dbReference>
<reference evidence="14" key="1">
    <citation type="journal article" date="2014" name="Int. J. Syst. Evol. Microbiol.">
        <title>Complete genome sequence of Corynebacterium casei LMG S-19264T (=DSM 44701T), isolated from a smear-ripened cheese.</title>
        <authorList>
            <consortium name="US DOE Joint Genome Institute (JGI-PGF)"/>
            <person name="Walter F."/>
            <person name="Albersmeier A."/>
            <person name="Kalinowski J."/>
            <person name="Ruckert C."/>
        </authorList>
    </citation>
    <scope>NUCLEOTIDE SEQUENCE</scope>
    <source>
        <strain evidence="14">KCTC 12870</strain>
    </source>
</reference>
<dbReference type="NCBIfam" id="NF006886">
    <property type="entry name" value="PRK09376.1"/>
    <property type="match status" value="1"/>
</dbReference>
<dbReference type="InterPro" id="IPR004665">
    <property type="entry name" value="Term_rho"/>
</dbReference>
<evidence type="ECO:0000256" key="10">
    <source>
        <dbReference type="NCBIfam" id="TIGR00767"/>
    </source>
</evidence>
<keyword evidence="1 9" id="KW-0806">Transcription termination</keyword>
<evidence type="ECO:0000256" key="8">
    <source>
        <dbReference type="ARBA" id="ARBA00023163"/>
    </source>
</evidence>
<reference evidence="14" key="2">
    <citation type="submission" date="2020-09" db="EMBL/GenBank/DDBJ databases">
        <authorList>
            <person name="Sun Q."/>
            <person name="Kim S."/>
        </authorList>
    </citation>
    <scope>NUCLEOTIDE SEQUENCE</scope>
    <source>
        <strain evidence="14">KCTC 12870</strain>
    </source>
</reference>
<keyword evidence="5 9" id="KW-0067">ATP-binding</keyword>
<comment type="subunit">
    <text evidence="9">Homohexamer. The homohexamer assembles into an open ring structure.</text>
</comment>
<dbReference type="InterPro" id="IPR011113">
    <property type="entry name" value="Rho_RNA-bd"/>
</dbReference>
<evidence type="ECO:0000256" key="3">
    <source>
        <dbReference type="ARBA" id="ARBA00022801"/>
    </source>
</evidence>
<accession>A0A8J3DMJ3</accession>
<feature type="compositionally biased region" description="Basic and acidic residues" evidence="12">
    <location>
        <begin position="94"/>
        <end position="170"/>
    </location>
</feature>
<comment type="function">
    <text evidence="9">Facilitates transcription termination by a mechanism that involves Rho binding to the nascent RNA, activation of Rho's RNA-dependent ATPase activity, and release of the mRNA from the DNA template.</text>
</comment>
<comment type="caution">
    <text evidence="9">Lacks conserved residue(s) required for the propagation of feature annotation.</text>
</comment>
<keyword evidence="15" id="KW-1185">Reference proteome</keyword>
<dbReference type="Pfam" id="PF07497">
    <property type="entry name" value="Rho_RNA_bind"/>
    <property type="match status" value="1"/>
</dbReference>
<feature type="region of interest" description="Disordered" evidence="12">
    <location>
        <begin position="1"/>
        <end position="296"/>
    </location>
</feature>
<feature type="binding site" evidence="9">
    <location>
        <begin position="525"/>
        <end position="530"/>
    </location>
    <ligand>
        <name>ATP</name>
        <dbReference type="ChEBI" id="CHEBI:30616"/>
    </ligand>
</feature>
<comment type="similarity">
    <text evidence="9 11">Belongs to the Rho family.</text>
</comment>
<feature type="compositionally biased region" description="Basic residues" evidence="12">
    <location>
        <begin position="21"/>
        <end position="41"/>
    </location>
</feature>
<keyword evidence="4 9" id="KW-0347">Helicase</keyword>
<dbReference type="Proteomes" id="UP000642829">
    <property type="component" value="Unassembled WGS sequence"/>
</dbReference>
<dbReference type="InterPro" id="IPR003593">
    <property type="entry name" value="AAA+_ATPase"/>
</dbReference>
<dbReference type="InterPro" id="IPR041703">
    <property type="entry name" value="Rho_factor_ATP-bd"/>
</dbReference>
<evidence type="ECO:0000313" key="15">
    <source>
        <dbReference type="Proteomes" id="UP000642829"/>
    </source>
</evidence>
<keyword evidence="3 9" id="KW-0378">Hydrolase</keyword>
<keyword evidence="7 9" id="KW-0805">Transcription regulation</keyword>
<dbReference type="NCBIfam" id="TIGR00767">
    <property type="entry name" value="rho"/>
    <property type="match status" value="1"/>
</dbReference>
<dbReference type="PANTHER" id="PTHR46425">
    <property type="entry name" value="TRANSCRIPTION TERMINATION FACTOR RHO"/>
    <property type="match status" value="1"/>
</dbReference>
<dbReference type="GO" id="GO:0004386">
    <property type="term" value="F:helicase activity"/>
    <property type="evidence" value="ECO:0007669"/>
    <property type="project" value="UniProtKB-UniRule"/>
</dbReference>
<dbReference type="Gene3D" id="2.40.50.140">
    <property type="entry name" value="Nucleic acid-binding proteins"/>
    <property type="match status" value="1"/>
</dbReference>
<dbReference type="GO" id="GO:0005524">
    <property type="term" value="F:ATP binding"/>
    <property type="evidence" value="ECO:0007669"/>
    <property type="project" value="UniProtKB-UniRule"/>
</dbReference>
<evidence type="ECO:0000256" key="6">
    <source>
        <dbReference type="ARBA" id="ARBA00022884"/>
    </source>
</evidence>
<dbReference type="AlphaFoldDB" id="A0A8J3DMJ3"/>
<dbReference type="InterPro" id="IPR000194">
    <property type="entry name" value="ATPase_F1/V1/A1_a/bsu_nucl-bd"/>
</dbReference>
<evidence type="ECO:0000256" key="7">
    <source>
        <dbReference type="ARBA" id="ARBA00023015"/>
    </source>
</evidence>
<evidence type="ECO:0000256" key="9">
    <source>
        <dbReference type="HAMAP-Rule" id="MF_01884"/>
    </source>
</evidence>
<gene>
    <name evidence="9" type="primary">rho</name>
    <name evidence="14" type="ORF">GCM10007047_31440</name>
</gene>
<dbReference type="PROSITE" id="PS51856">
    <property type="entry name" value="RHO_RNA_BD"/>
    <property type="match status" value="1"/>
</dbReference>
<keyword evidence="6 9" id="KW-0694">RNA-binding</keyword>
<evidence type="ECO:0000313" key="14">
    <source>
        <dbReference type="EMBL" id="GHC11800.1"/>
    </source>
</evidence>
<feature type="binding site" evidence="9">
    <location>
        <begin position="513"/>
        <end position="518"/>
    </location>
    <ligand>
        <name>ATP</name>
        <dbReference type="ChEBI" id="CHEBI:30616"/>
    </ligand>
</feature>
<proteinExistence type="inferred from homology"/>
<feature type="compositionally biased region" description="Gly residues" evidence="12">
    <location>
        <begin position="255"/>
        <end position="264"/>
    </location>
</feature>
<dbReference type="InterPro" id="IPR012340">
    <property type="entry name" value="NA-bd_OB-fold"/>
</dbReference>
<evidence type="ECO:0000256" key="4">
    <source>
        <dbReference type="ARBA" id="ARBA00022806"/>
    </source>
</evidence>
<dbReference type="InterPro" id="IPR027417">
    <property type="entry name" value="P-loop_NTPase"/>
</dbReference>
<protein>
    <recommendedName>
        <fullName evidence="9 10">Transcription termination factor Rho</fullName>
        <ecNumber evidence="9 10">3.6.4.-</ecNumber>
    </recommendedName>
    <alternativeName>
        <fullName evidence="9">ATP-dependent helicase Rho</fullName>
    </alternativeName>
</protein>
<evidence type="ECO:0000256" key="5">
    <source>
        <dbReference type="ARBA" id="ARBA00022840"/>
    </source>
</evidence>
<feature type="binding site" evidence="9">
    <location>
        <position position="556"/>
    </location>
    <ligand>
        <name>ATP</name>
        <dbReference type="ChEBI" id="CHEBI:30616"/>
    </ligand>
</feature>
<name>A0A8J3DMJ3_9BACT</name>
<dbReference type="CDD" id="cd01128">
    <property type="entry name" value="rho_factor_C"/>
    <property type="match status" value="1"/>
</dbReference>
<feature type="domain" description="Rho RNA-BD" evidence="13">
    <location>
        <begin position="389"/>
        <end position="464"/>
    </location>
</feature>
<dbReference type="GO" id="GO:0016787">
    <property type="term" value="F:hydrolase activity"/>
    <property type="evidence" value="ECO:0007669"/>
    <property type="project" value="UniProtKB-KW"/>
</dbReference>
<dbReference type="HAMAP" id="MF_01884">
    <property type="entry name" value="Rho"/>
    <property type="match status" value="1"/>
</dbReference>
<feature type="compositionally biased region" description="Basic and acidic residues" evidence="12">
    <location>
        <begin position="42"/>
        <end position="62"/>
    </location>
</feature>
<organism evidence="14 15">
    <name type="scientific">Cerasicoccus arenae</name>
    <dbReference type="NCBI Taxonomy" id="424488"/>
    <lineage>
        <taxon>Bacteria</taxon>
        <taxon>Pseudomonadati</taxon>
        <taxon>Verrucomicrobiota</taxon>
        <taxon>Opitutia</taxon>
        <taxon>Puniceicoccales</taxon>
        <taxon>Cerasicoccaceae</taxon>
        <taxon>Cerasicoccus</taxon>
    </lineage>
</organism>
<dbReference type="GO" id="GO:0006353">
    <property type="term" value="P:DNA-templated transcription termination"/>
    <property type="evidence" value="ECO:0007669"/>
    <property type="project" value="UniProtKB-UniRule"/>
</dbReference>
<dbReference type="SUPFAM" id="SSF50249">
    <property type="entry name" value="Nucleic acid-binding proteins"/>
    <property type="match status" value="1"/>
</dbReference>
<dbReference type="Gene3D" id="3.40.50.300">
    <property type="entry name" value="P-loop containing nucleotide triphosphate hydrolases"/>
    <property type="match status" value="1"/>
</dbReference>
<dbReference type="SUPFAM" id="SSF52540">
    <property type="entry name" value="P-loop containing nucleoside triphosphate hydrolases"/>
    <property type="match status" value="1"/>
</dbReference>
<dbReference type="EC" id="3.6.4.-" evidence="9 10"/>
<evidence type="ECO:0000256" key="12">
    <source>
        <dbReference type="SAM" id="MobiDB-lite"/>
    </source>
</evidence>
<dbReference type="SMART" id="SM00382">
    <property type="entry name" value="AAA"/>
    <property type="match status" value="1"/>
</dbReference>
<keyword evidence="2 9" id="KW-0547">Nucleotide-binding</keyword>
<evidence type="ECO:0000256" key="11">
    <source>
        <dbReference type="PROSITE-ProRule" id="PRU01203"/>
    </source>
</evidence>
<dbReference type="EMBL" id="BMXG01000026">
    <property type="protein sequence ID" value="GHC11800.1"/>
    <property type="molecule type" value="Genomic_DNA"/>
</dbReference>
<comment type="caution">
    <text evidence="14">The sequence shown here is derived from an EMBL/GenBank/DDBJ whole genome shotgun (WGS) entry which is preliminary data.</text>
</comment>
<feature type="compositionally biased region" description="Basic and acidic residues" evidence="12">
    <location>
        <begin position="177"/>
        <end position="240"/>
    </location>
</feature>
<dbReference type="Pfam" id="PF00006">
    <property type="entry name" value="ATP-synt_ab"/>
    <property type="match status" value="1"/>
</dbReference>
<evidence type="ECO:0000256" key="2">
    <source>
        <dbReference type="ARBA" id="ARBA00022741"/>
    </source>
</evidence>
<feature type="compositionally biased region" description="Basic and acidic residues" evidence="12">
    <location>
        <begin position="70"/>
        <end position="80"/>
    </location>
</feature>
<feature type="compositionally biased region" description="Acidic residues" evidence="12">
    <location>
        <begin position="1"/>
        <end position="16"/>
    </location>
</feature>
<keyword evidence="8 9" id="KW-0804">Transcription</keyword>
<evidence type="ECO:0000259" key="13">
    <source>
        <dbReference type="PROSITE" id="PS51856"/>
    </source>
</evidence>
<sequence length="762" mass="86131">MSDTEEQLLDLQEADAEQPAPKKKVARKRAAKKTARKSARKKTAEPKSDKPEKEEKADKVEQPAKVNKPAKVDKADKDEIPETFSADPDDMDDYGDRAWRSERQAEQETESRQEKPREARHDKNDGDDNEPRQNARTDREDRAPRNEDGAPRNEDRGSRNEDRPAREGRSNRGQGRNQRDERDERDNDSDDRGDGRDNRPQGQRQDNRQNRNDRGDRNDRNDRSDRNDRGGRNDRGDQNRGQHPHQKGNRQQHQQGGGGQGGNQGNRFDKNKKFKKKDRFGNSGPGGPPFQKRKGGWQKDFEAANEDDVDPPSFDSLAEWDIFRDTDALTKLTEEVTTGEVLDYNEIYALKVPEMEKWAKENGVSTEGPPSRRKLLRAILDHAGAEKRTIKATGIVEELEDGFGFLVFAQDSYRLRTESAFIAAPLFNKYGLQRGHEVEVILHAPREDDTTPFVLKVETVMGMDPENALHLTPFKELVPYYPTERIIMESEQGRLGKWDNISMRIVDLLSPIGLGQRGLIVAPPRTGKTVLLQGIANAIRVNKPDVKLIVLLVDERPEEVTDFKRTVQGAEVISSTFDESAESHVHAAEMVSEKARRMVEAGKDVIILLDSITRLARAYNTMMPSSGKILSGGVEASALQKPKRFFGSARNIEDGGSLTILGTALVETGSKMDEVIFEEFKGTGNMELHLDRELSNKRVFPALSFEKSGTRKEELLYHPDEMQKVYGLRRAMKGVGSVEAMEMLIQRVKKTQTNAQFLMSLR</sequence>
<evidence type="ECO:0000256" key="1">
    <source>
        <dbReference type="ARBA" id="ARBA00022472"/>
    </source>
</evidence>
<dbReference type="PANTHER" id="PTHR46425:SF1">
    <property type="entry name" value="TRANSCRIPTION TERMINATION FACTOR RHO"/>
    <property type="match status" value="1"/>
</dbReference>